<dbReference type="Proteomes" id="UP000198866">
    <property type="component" value="Unassembled WGS sequence"/>
</dbReference>
<dbReference type="InterPro" id="IPR002145">
    <property type="entry name" value="CopG"/>
</dbReference>
<evidence type="ECO:0000313" key="2">
    <source>
        <dbReference type="EMBL" id="SEK12987.1"/>
    </source>
</evidence>
<dbReference type="OrthoDB" id="9911131at2"/>
<proteinExistence type="predicted"/>
<accession>A0A1H7EIT3</accession>
<organism evidence="2 3">
    <name type="scientific">Paraburkholderia diazotrophica</name>
    <dbReference type="NCBI Taxonomy" id="667676"/>
    <lineage>
        <taxon>Bacteria</taxon>
        <taxon>Pseudomonadati</taxon>
        <taxon>Pseudomonadota</taxon>
        <taxon>Betaproteobacteria</taxon>
        <taxon>Burkholderiales</taxon>
        <taxon>Burkholderiaceae</taxon>
        <taxon>Paraburkholderia</taxon>
    </lineage>
</organism>
<sequence length="103" mass="10171">MGITKRPTPAKADPAAIEKFINSAPDAKGQGVAAPAAPAPVAAPTPAAPARAVASSTRKTPISLTIDAAILARMDEAAAARGLSRAAAIADACADWLKSKEGA</sequence>
<dbReference type="AlphaFoldDB" id="A0A1H7EIT3"/>
<dbReference type="STRING" id="667676.SAMN05192539_10637"/>
<feature type="domain" description="Ribbon-helix-helix protein CopG" evidence="1">
    <location>
        <begin position="62"/>
        <end position="98"/>
    </location>
</feature>
<keyword evidence="3" id="KW-1185">Reference proteome</keyword>
<name>A0A1H7EIT3_9BURK</name>
<reference evidence="3" key="1">
    <citation type="submission" date="2016-10" db="EMBL/GenBank/DDBJ databases">
        <authorList>
            <person name="Varghese N."/>
            <person name="Submissions S."/>
        </authorList>
    </citation>
    <scope>NUCLEOTIDE SEQUENCE [LARGE SCALE GENOMIC DNA]</scope>
    <source>
        <strain evidence="3">LMG 26031</strain>
    </source>
</reference>
<dbReference type="GO" id="GO:0006355">
    <property type="term" value="P:regulation of DNA-templated transcription"/>
    <property type="evidence" value="ECO:0007669"/>
    <property type="project" value="InterPro"/>
</dbReference>
<gene>
    <name evidence="2" type="ORF">SAMN05192539_10637</name>
</gene>
<dbReference type="EMBL" id="FNYE01000063">
    <property type="protein sequence ID" value="SEK12987.1"/>
    <property type="molecule type" value="Genomic_DNA"/>
</dbReference>
<evidence type="ECO:0000259" key="1">
    <source>
        <dbReference type="Pfam" id="PF01402"/>
    </source>
</evidence>
<protein>
    <submittedName>
        <fullName evidence="2">Ribbon-helix-helix protein, copG family</fullName>
    </submittedName>
</protein>
<dbReference type="Pfam" id="PF01402">
    <property type="entry name" value="RHH_1"/>
    <property type="match status" value="1"/>
</dbReference>
<dbReference type="RefSeq" id="WP_090873873.1">
    <property type="nucleotide sequence ID" value="NZ_FNYE01000063.1"/>
</dbReference>
<evidence type="ECO:0000313" key="3">
    <source>
        <dbReference type="Proteomes" id="UP000198866"/>
    </source>
</evidence>